<dbReference type="Proteomes" id="UP001459277">
    <property type="component" value="Unassembled WGS sequence"/>
</dbReference>
<dbReference type="EMBL" id="JAZDWU010000003">
    <property type="protein sequence ID" value="KAL0007480.1"/>
    <property type="molecule type" value="Genomic_DNA"/>
</dbReference>
<evidence type="ECO:0008006" key="3">
    <source>
        <dbReference type="Google" id="ProtNLM"/>
    </source>
</evidence>
<evidence type="ECO:0000313" key="1">
    <source>
        <dbReference type="EMBL" id="KAL0007480.1"/>
    </source>
</evidence>
<comment type="caution">
    <text evidence="1">The sequence shown here is derived from an EMBL/GenBank/DDBJ whole genome shotgun (WGS) entry which is preliminary data.</text>
</comment>
<name>A0AAW2DE63_9ROSI</name>
<accession>A0AAW2DE63</accession>
<dbReference type="AlphaFoldDB" id="A0AAW2DE63"/>
<reference evidence="1 2" key="1">
    <citation type="submission" date="2024-01" db="EMBL/GenBank/DDBJ databases">
        <title>A telomere-to-telomere, gap-free genome of sweet tea (Lithocarpus litseifolius).</title>
        <authorList>
            <person name="Zhou J."/>
        </authorList>
    </citation>
    <scope>NUCLEOTIDE SEQUENCE [LARGE SCALE GENOMIC DNA]</scope>
    <source>
        <strain evidence="1">Zhou-2022a</strain>
        <tissue evidence="1">Leaf</tissue>
    </source>
</reference>
<organism evidence="1 2">
    <name type="scientific">Lithocarpus litseifolius</name>
    <dbReference type="NCBI Taxonomy" id="425828"/>
    <lineage>
        <taxon>Eukaryota</taxon>
        <taxon>Viridiplantae</taxon>
        <taxon>Streptophyta</taxon>
        <taxon>Embryophyta</taxon>
        <taxon>Tracheophyta</taxon>
        <taxon>Spermatophyta</taxon>
        <taxon>Magnoliopsida</taxon>
        <taxon>eudicotyledons</taxon>
        <taxon>Gunneridae</taxon>
        <taxon>Pentapetalae</taxon>
        <taxon>rosids</taxon>
        <taxon>fabids</taxon>
        <taxon>Fagales</taxon>
        <taxon>Fagaceae</taxon>
        <taxon>Lithocarpus</taxon>
    </lineage>
</organism>
<proteinExistence type="predicted"/>
<protein>
    <recommendedName>
        <fullName evidence="3">RNase H type-1 domain-containing protein</fullName>
    </recommendedName>
</protein>
<sequence length="121" mass="14226">MLRDYAAAKDFWQRVNIDICNDNFFNVDMCSWLKNNLENCSSMMRNQLPWRDLVTTFPELRIKQWFLEANHCVDRLAKAGARLQQDFVVFENPLSEVVLPLLYDSAGVFFERLRPNSDVCS</sequence>
<gene>
    <name evidence="1" type="ORF">SO802_008982</name>
</gene>
<keyword evidence="2" id="KW-1185">Reference proteome</keyword>
<evidence type="ECO:0000313" key="2">
    <source>
        <dbReference type="Proteomes" id="UP001459277"/>
    </source>
</evidence>